<accession>A0A511XEP1</accession>
<dbReference type="Gene3D" id="3.40.630.10">
    <property type="entry name" value="Zn peptidases"/>
    <property type="match status" value="1"/>
</dbReference>
<comment type="cofactor">
    <cofactor evidence="9">
        <name>Zn(2+)</name>
        <dbReference type="ChEBI" id="CHEBI:29105"/>
    </cofactor>
    <text evidence="9">Binds 2 Zn(2+) ions per subunit.</text>
</comment>
<evidence type="ECO:0000256" key="8">
    <source>
        <dbReference type="PIRSR" id="PIRSR037215-1"/>
    </source>
</evidence>
<feature type="active site" description="Proton acceptor" evidence="8">
    <location>
        <position position="177"/>
    </location>
</feature>
<dbReference type="GO" id="GO:0008270">
    <property type="term" value="F:zinc ion binding"/>
    <property type="evidence" value="ECO:0007669"/>
    <property type="project" value="InterPro"/>
</dbReference>
<dbReference type="InterPro" id="IPR002933">
    <property type="entry name" value="Peptidase_M20"/>
</dbReference>
<dbReference type="InterPro" id="IPR011650">
    <property type="entry name" value="Peptidase_M20_dimer"/>
</dbReference>
<feature type="domain" description="Peptidase M20 dimerisation" evidence="10">
    <location>
        <begin position="210"/>
        <end position="306"/>
    </location>
</feature>
<evidence type="ECO:0000256" key="2">
    <source>
        <dbReference type="ARBA" id="ARBA00022670"/>
    </source>
</evidence>
<dbReference type="GO" id="GO:0008237">
    <property type="term" value="F:metallopeptidase activity"/>
    <property type="evidence" value="ECO:0007669"/>
    <property type="project" value="UniProtKB-KW"/>
</dbReference>
<keyword evidence="2" id="KW-0645">Protease</keyword>
<feature type="binding site" evidence="9">
    <location>
        <position position="178"/>
    </location>
    <ligand>
        <name>Zn(2+)</name>
        <dbReference type="ChEBI" id="CHEBI:29105"/>
        <label>2</label>
    </ligand>
</feature>
<dbReference type="AlphaFoldDB" id="A0A511XEP1"/>
<dbReference type="PIRSF" id="PIRSF037215">
    <property type="entry name" value="Peptidase_M20B"/>
    <property type="match status" value="1"/>
</dbReference>
<dbReference type="STRING" id="1120919.GCA_000429165_03495"/>
<dbReference type="GO" id="GO:0006508">
    <property type="term" value="P:proteolysis"/>
    <property type="evidence" value="ECO:0007669"/>
    <property type="project" value="UniProtKB-UniRule"/>
</dbReference>
<gene>
    <name evidence="11" type="ORF">ANI02nite_33130</name>
</gene>
<evidence type="ECO:0000259" key="10">
    <source>
        <dbReference type="Pfam" id="PF07687"/>
    </source>
</evidence>
<evidence type="ECO:0000256" key="5">
    <source>
        <dbReference type="ARBA" id="ARBA00022833"/>
    </source>
</evidence>
<evidence type="ECO:0000256" key="6">
    <source>
        <dbReference type="ARBA" id="ARBA00023049"/>
    </source>
</evidence>
<sequence length="411" mass="44164">MPHSGSRLLGRFLRYVAIPSQSSAQATVVPSSDGQWTLASLLRDELTELGLTDVHLDEHCVLTARLPANGPATAPRIGFCAHLDTVDVGLSPEIHPQILRYDGQDICLNPERDIWLLAEEHPELTPHIGQDVVFTDGTSVLGADNKAAVAILMDMLETVIASGTPHGDVFVAFVPDEEIGLRGAKVMNLERFPAEFAYTVDACASGEFVYETFNAAQAKITIDGVTAHPMAAKGVLVNPILVAADLIARFDPYDTPEHTEGREGYCWLNGFSGDQATARLSVSIRDFDRTAFEKRKTDLQRKVAATLAAFPRAAISCVIADVYSNIASAMGNDRRCISLLEDAFAACGITPNVIPMRGGTDGSALSARGIPTPNYFTGGLNFHSIYECLPLPAFAQAREVTLRLVALAAQA</sequence>
<reference evidence="11 12" key="1">
    <citation type="submission" date="2019-07" db="EMBL/GenBank/DDBJ databases">
        <title>Whole genome shotgun sequence of Acetobacter nitrogenifigens NBRC 105050.</title>
        <authorList>
            <person name="Hosoyama A."/>
            <person name="Uohara A."/>
            <person name="Ohji S."/>
            <person name="Ichikawa N."/>
        </authorList>
    </citation>
    <scope>NUCLEOTIDE SEQUENCE [LARGE SCALE GENOMIC DNA]</scope>
    <source>
        <strain evidence="11 12">NBRC 105050</strain>
    </source>
</reference>
<dbReference type="Proteomes" id="UP000321635">
    <property type="component" value="Unassembled WGS sequence"/>
</dbReference>
<feature type="active site" evidence="8">
    <location>
        <position position="84"/>
    </location>
</feature>
<dbReference type="SUPFAM" id="SSF55031">
    <property type="entry name" value="Bacterial exopeptidase dimerisation domain"/>
    <property type="match status" value="1"/>
</dbReference>
<dbReference type="InterPro" id="IPR001261">
    <property type="entry name" value="ArgE/DapE_CS"/>
</dbReference>
<dbReference type="SUPFAM" id="SSF53187">
    <property type="entry name" value="Zn-dependent exopeptidases"/>
    <property type="match status" value="1"/>
</dbReference>
<feature type="binding site" evidence="9">
    <location>
        <position position="383"/>
    </location>
    <ligand>
        <name>Zn(2+)</name>
        <dbReference type="ChEBI" id="CHEBI:29105"/>
        <label>2</label>
    </ligand>
</feature>
<dbReference type="NCBIfam" id="NF003976">
    <property type="entry name" value="PRK05469.1"/>
    <property type="match status" value="1"/>
</dbReference>
<feature type="binding site" evidence="9">
    <location>
        <position position="144"/>
    </location>
    <ligand>
        <name>Zn(2+)</name>
        <dbReference type="ChEBI" id="CHEBI:29105"/>
        <label>2</label>
    </ligand>
</feature>
<feature type="binding site" evidence="9">
    <location>
        <position position="82"/>
    </location>
    <ligand>
        <name>Zn(2+)</name>
        <dbReference type="ChEBI" id="CHEBI:29105"/>
        <label>1</label>
    </ligand>
</feature>
<dbReference type="PROSITE" id="PS00758">
    <property type="entry name" value="ARGE_DAPE_CPG2_1"/>
    <property type="match status" value="1"/>
</dbReference>
<evidence type="ECO:0000256" key="3">
    <source>
        <dbReference type="ARBA" id="ARBA00022723"/>
    </source>
</evidence>
<proteinExistence type="inferred from homology"/>
<dbReference type="Gene3D" id="3.30.70.360">
    <property type="match status" value="1"/>
</dbReference>
<feature type="binding site" evidence="9">
    <location>
        <position position="201"/>
    </location>
    <ligand>
        <name>Zn(2+)</name>
        <dbReference type="ChEBI" id="CHEBI:29105"/>
        <label>1</label>
    </ligand>
</feature>
<dbReference type="EMBL" id="BJYF01000037">
    <property type="protein sequence ID" value="GEN61429.1"/>
    <property type="molecule type" value="Genomic_DNA"/>
</dbReference>
<evidence type="ECO:0000256" key="7">
    <source>
        <dbReference type="NCBIfam" id="TIGR01882"/>
    </source>
</evidence>
<evidence type="ECO:0000313" key="11">
    <source>
        <dbReference type="EMBL" id="GEN61429.1"/>
    </source>
</evidence>
<evidence type="ECO:0000256" key="1">
    <source>
        <dbReference type="ARBA" id="ARBA00009692"/>
    </source>
</evidence>
<comment type="similarity">
    <text evidence="1">Belongs to the peptidase M20B family.</text>
</comment>
<keyword evidence="5 9" id="KW-0862">Zinc</keyword>
<dbReference type="RefSeq" id="WP_026398943.1">
    <property type="nucleotide sequence ID" value="NZ_AUBI01000023.1"/>
</dbReference>
<name>A0A511XEP1_9PROT</name>
<evidence type="ECO:0000256" key="4">
    <source>
        <dbReference type="ARBA" id="ARBA00022801"/>
    </source>
</evidence>
<dbReference type="InterPro" id="IPR036264">
    <property type="entry name" value="Bact_exopeptidase_dim_dom"/>
</dbReference>
<dbReference type="NCBIfam" id="TIGR01882">
    <property type="entry name" value="peptidase-T"/>
    <property type="match status" value="1"/>
</dbReference>
<dbReference type="PANTHER" id="PTHR42994:SF1">
    <property type="entry name" value="PEPTIDASE T"/>
    <property type="match status" value="1"/>
</dbReference>
<dbReference type="OrthoDB" id="9804934at2"/>
<keyword evidence="4" id="KW-0378">Hydrolase</keyword>
<evidence type="ECO:0000313" key="12">
    <source>
        <dbReference type="Proteomes" id="UP000321635"/>
    </source>
</evidence>
<dbReference type="EC" id="3.4.11.4" evidence="7"/>
<dbReference type="InterPro" id="IPR010161">
    <property type="entry name" value="Peptidase_M20B"/>
</dbReference>
<dbReference type="NCBIfam" id="NF009920">
    <property type="entry name" value="PRK13381.1"/>
    <property type="match status" value="1"/>
</dbReference>
<evidence type="ECO:0000256" key="9">
    <source>
        <dbReference type="PIRSR" id="PIRSR037215-2"/>
    </source>
</evidence>
<comment type="caution">
    <text evidence="11">The sequence shown here is derived from an EMBL/GenBank/DDBJ whole genome shotgun (WGS) entry which is preliminary data.</text>
</comment>
<keyword evidence="12" id="KW-1185">Reference proteome</keyword>
<keyword evidence="6" id="KW-0482">Metalloprotease</keyword>
<dbReference type="GO" id="GO:0045148">
    <property type="term" value="F:tripeptide aminopeptidase activity"/>
    <property type="evidence" value="ECO:0007669"/>
    <property type="project" value="UniProtKB-UniRule"/>
</dbReference>
<dbReference type="PANTHER" id="PTHR42994">
    <property type="entry name" value="PEPTIDASE T"/>
    <property type="match status" value="1"/>
</dbReference>
<organism evidence="11 12">
    <name type="scientific">Acetobacter nitrogenifigens DSM 23921 = NBRC 105050</name>
    <dbReference type="NCBI Taxonomy" id="1120919"/>
    <lineage>
        <taxon>Bacteria</taxon>
        <taxon>Pseudomonadati</taxon>
        <taxon>Pseudomonadota</taxon>
        <taxon>Alphaproteobacteria</taxon>
        <taxon>Acetobacterales</taxon>
        <taxon>Acetobacteraceae</taxon>
        <taxon>Acetobacter</taxon>
    </lineage>
</organism>
<feature type="binding site" evidence="9">
    <location>
        <position position="144"/>
    </location>
    <ligand>
        <name>Zn(2+)</name>
        <dbReference type="ChEBI" id="CHEBI:29105"/>
        <label>1</label>
    </ligand>
</feature>
<dbReference type="Pfam" id="PF01546">
    <property type="entry name" value="Peptidase_M20"/>
    <property type="match status" value="1"/>
</dbReference>
<dbReference type="GO" id="GO:0006518">
    <property type="term" value="P:peptide metabolic process"/>
    <property type="evidence" value="ECO:0007669"/>
    <property type="project" value="InterPro"/>
</dbReference>
<dbReference type="Pfam" id="PF07687">
    <property type="entry name" value="M20_dimer"/>
    <property type="match status" value="1"/>
</dbReference>
<dbReference type="PROSITE" id="PS00759">
    <property type="entry name" value="ARGE_DAPE_CPG2_2"/>
    <property type="match status" value="1"/>
</dbReference>
<protein>
    <recommendedName>
        <fullName evidence="7">Peptidase T</fullName>
        <ecNumber evidence="7">3.4.11.4</ecNumber>
    </recommendedName>
</protein>
<keyword evidence="3 9" id="KW-0479">Metal-binding</keyword>